<dbReference type="PANTHER" id="PTHR30146:SF95">
    <property type="entry name" value="RIBOSE OPERON REPRESSOR"/>
    <property type="match status" value="1"/>
</dbReference>
<keyword evidence="1" id="KW-0678">Repressor</keyword>
<evidence type="ECO:0000259" key="5">
    <source>
        <dbReference type="PROSITE" id="PS50932"/>
    </source>
</evidence>
<keyword evidence="4" id="KW-0804">Transcription</keyword>
<proteinExistence type="predicted"/>
<dbReference type="InterPro" id="IPR046335">
    <property type="entry name" value="LacI/GalR-like_sensor"/>
</dbReference>
<keyword evidence="2" id="KW-0805">Transcription regulation</keyword>
<dbReference type="GO" id="GO:0003700">
    <property type="term" value="F:DNA-binding transcription factor activity"/>
    <property type="evidence" value="ECO:0007669"/>
    <property type="project" value="TreeGrafter"/>
</dbReference>
<sequence>MAQKNITSDDVAKLAKVSQSAVSRTFTPGASVSEKTRSKVLAAAKKLSYRPNAIARTLVTQQSRVIGVVVAHLDNPLYLDVLESLSKRLQREGLHVLLFMADAEDADQILQEILQYQVQGILMASVTLSSGLAEECADLGIPVVLFNRIVPGTHASTVSSDNFGGGQRIGRFLLRGGHERIAYIAGQEESSTNRDREGGFLSALQEAKFECWQREVGNYDFEEAADATRRLMSGSEVPDAIFVASDAMAISVIDTLRNEYDMQIPDDISVVGYDNIPQAAWAAYSLTTVEQQFTAMIRIAVQTLLRQIQADQVTSESFVLPCDLVIRGSARIPPNLVIENTHVISGLDD</sequence>
<dbReference type="InterPro" id="IPR010982">
    <property type="entry name" value="Lambda_DNA-bd_dom_sf"/>
</dbReference>
<dbReference type="PANTHER" id="PTHR30146">
    <property type="entry name" value="LACI-RELATED TRANSCRIPTIONAL REPRESSOR"/>
    <property type="match status" value="1"/>
</dbReference>
<evidence type="ECO:0000256" key="1">
    <source>
        <dbReference type="ARBA" id="ARBA00022491"/>
    </source>
</evidence>
<evidence type="ECO:0000256" key="4">
    <source>
        <dbReference type="ARBA" id="ARBA00023163"/>
    </source>
</evidence>
<evidence type="ECO:0000256" key="3">
    <source>
        <dbReference type="ARBA" id="ARBA00023125"/>
    </source>
</evidence>
<feature type="domain" description="HTH lacI-type" evidence="5">
    <location>
        <begin position="6"/>
        <end position="60"/>
    </location>
</feature>
<dbReference type="CDD" id="cd01392">
    <property type="entry name" value="HTH_LacI"/>
    <property type="match status" value="1"/>
</dbReference>
<reference evidence="6" key="1">
    <citation type="submission" date="2018-05" db="EMBL/GenBank/DDBJ databases">
        <authorList>
            <person name="Lanie J.A."/>
            <person name="Ng W.-L."/>
            <person name="Kazmierczak K.M."/>
            <person name="Andrzejewski T.M."/>
            <person name="Davidsen T.M."/>
            <person name="Wayne K.J."/>
            <person name="Tettelin H."/>
            <person name="Glass J.I."/>
            <person name="Rusch D."/>
            <person name="Podicherti R."/>
            <person name="Tsui H.-C.T."/>
            <person name="Winkler M.E."/>
        </authorList>
    </citation>
    <scope>NUCLEOTIDE SEQUENCE</scope>
</reference>
<dbReference type="Pfam" id="PF13377">
    <property type="entry name" value="Peripla_BP_3"/>
    <property type="match status" value="1"/>
</dbReference>
<gene>
    <name evidence="6" type="ORF">METZ01_LOCUS116938</name>
</gene>
<dbReference type="AlphaFoldDB" id="A0A381XH35"/>
<keyword evidence="3" id="KW-0238">DNA-binding</keyword>
<dbReference type="SUPFAM" id="SSF53822">
    <property type="entry name" value="Periplasmic binding protein-like I"/>
    <property type="match status" value="1"/>
</dbReference>
<protein>
    <recommendedName>
        <fullName evidence="5">HTH lacI-type domain-containing protein</fullName>
    </recommendedName>
</protein>
<dbReference type="Pfam" id="PF00356">
    <property type="entry name" value="LacI"/>
    <property type="match status" value="1"/>
</dbReference>
<dbReference type="InterPro" id="IPR028082">
    <property type="entry name" value="Peripla_BP_I"/>
</dbReference>
<dbReference type="SMART" id="SM00354">
    <property type="entry name" value="HTH_LACI"/>
    <property type="match status" value="1"/>
</dbReference>
<evidence type="ECO:0000313" key="6">
    <source>
        <dbReference type="EMBL" id="SVA64084.1"/>
    </source>
</evidence>
<dbReference type="EMBL" id="UINC01015171">
    <property type="protein sequence ID" value="SVA64084.1"/>
    <property type="molecule type" value="Genomic_DNA"/>
</dbReference>
<dbReference type="Gene3D" id="1.10.260.40">
    <property type="entry name" value="lambda repressor-like DNA-binding domains"/>
    <property type="match status" value="1"/>
</dbReference>
<dbReference type="CDD" id="cd06278">
    <property type="entry name" value="PBP1_LacI-like"/>
    <property type="match status" value="1"/>
</dbReference>
<name>A0A381XH35_9ZZZZ</name>
<evidence type="ECO:0000256" key="2">
    <source>
        <dbReference type="ARBA" id="ARBA00023015"/>
    </source>
</evidence>
<dbReference type="Gene3D" id="3.40.50.2300">
    <property type="match status" value="2"/>
</dbReference>
<dbReference type="PROSITE" id="PS50932">
    <property type="entry name" value="HTH_LACI_2"/>
    <property type="match status" value="1"/>
</dbReference>
<organism evidence="6">
    <name type="scientific">marine metagenome</name>
    <dbReference type="NCBI Taxonomy" id="408172"/>
    <lineage>
        <taxon>unclassified sequences</taxon>
        <taxon>metagenomes</taxon>
        <taxon>ecological metagenomes</taxon>
    </lineage>
</organism>
<dbReference type="InterPro" id="IPR000843">
    <property type="entry name" value="HTH_LacI"/>
</dbReference>
<accession>A0A381XH35</accession>
<dbReference type="GO" id="GO:0000976">
    <property type="term" value="F:transcription cis-regulatory region binding"/>
    <property type="evidence" value="ECO:0007669"/>
    <property type="project" value="TreeGrafter"/>
</dbReference>
<dbReference type="SUPFAM" id="SSF47413">
    <property type="entry name" value="lambda repressor-like DNA-binding domains"/>
    <property type="match status" value="1"/>
</dbReference>